<evidence type="ECO:0000256" key="4">
    <source>
        <dbReference type="PROSITE-ProRule" id="PRU00433"/>
    </source>
</evidence>
<comment type="caution">
    <text evidence="8">The sequence shown here is derived from an EMBL/GenBank/DDBJ whole genome shotgun (WGS) entry which is preliminary data.</text>
</comment>
<dbReference type="NCBIfam" id="TIGR02603">
    <property type="entry name" value="CxxCH_TIGR02603"/>
    <property type="match status" value="1"/>
</dbReference>
<evidence type="ECO:0000256" key="3">
    <source>
        <dbReference type="ARBA" id="ARBA00023004"/>
    </source>
</evidence>
<dbReference type="AlphaFoldDB" id="A0A512M4T4"/>
<dbReference type="InterPro" id="IPR009056">
    <property type="entry name" value="Cyt_c-like_dom"/>
</dbReference>
<dbReference type="RefSeq" id="WP_146849198.1">
    <property type="nucleotide sequence ID" value="NZ_BKAG01000005.1"/>
</dbReference>
<dbReference type="InterPro" id="IPR011042">
    <property type="entry name" value="6-blade_b-propeller_TolB-like"/>
</dbReference>
<dbReference type="InterPro" id="IPR055557">
    <property type="entry name" value="DUF7133"/>
</dbReference>
<dbReference type="GO" id="GO:0020037">
    <property type="term" value="F:heme binding"/>
    <property type="evidence" value="ECO:0007669"/>
    <property type="project" value="InterPro"/>
</dbReference>
<dbReference type="PANTHER" id="PTHR33546">
    <property type="entry name" value="LARGE, MULTIFUNCTIONAL SECRETED PROTEIN-RELATED"/>
    <property type="match status" value="1"/>
</dbReference>
<dbReference type="Gene3D" id="2.120.10.30">
    <property type="entry name" value="TolB, C-terminal domain"/>
    <property type="match status" value="1"/>
</dbReference>
<organism evidence="8 9">
    <name type="scientific">Brevifollis gellanilyticus</name>
    <dbReference type="NCBI Taxonomy" id="748831"/>
    <lineage>
        <taxon>Bacteria</taxon>
        <taxon>Pseudomonadati</taxon>
        <taxon>Verrucomicrobiota</taxon>
        <taxon>Verrucomicrobiia</taxon>
        <taxon>Verrucomicrobiales</taxon>
        <taxon>Verrucomicrobiaceae</taxon>
    </lineage>
</organism>
<gene>
    <name evidence="8" type="ORF">BGE01nite_10280</name>
</gene>
<proteinExistence type="predicted"/>
<dbReference type="InterPro" id="IPR011989">
    <property type="entry name" value="ARM-like"/>
</dbReference>
<dbReference type="Proteomes" id="UP000321577">
    <property type="component" value="Unassembled WGS sequence"/>
</dbReference>
<evidence type="ECO:0000313" key="8">
    <source>
        <dbReference type="EMBL" id="GEP41737.1"/>
    </source>
</evidence>
<accession>A0A512M4T4</accession>
<dbReference type="Pfam" id="PF14100">
    <property type="entry name" value="DUF6807"/>
    <property type="match status" value="1"/>
</dbReference>
<keyword evidence="2 4" id="KW-0479">Metal-binding</keyword>
<evidence type="ECO:0000256" key="2">
    <source>
        <dbReference type="ARBA" id="ARBA00022723"/>
    </source>
</evidence>
<evidence type="ECO:0000259" key="7">
    <source>
        <dbReference type="PROSITE" id="PS51007"/>
    </source>
</evidence>
<dbReference type="GO" id="GO:0009055">
    <property type="term" value="F:electron transfer activity"/>
    <property type="evidence" value="ECO:0007669"/>
    <property type="project" value="InterPro"/>
</dbReference>
<dbReference type="GO" id="GO:0046872">
    <property type="term" value="F:metal ion binding"/>
    <property type="evidence" value="ECO:0007669"/>
    <property type="project" value="UniProtKB-KW"/>
</dbReference>
<keyword evidence="1 4" id="KW-0349">Heme</keyword>
<dbReference type="NCBIfam" id="TIGR02604">
    <property type="entry name" value="Piru_Ver_Nterm"/>
    <property type="match status" value="1"/>
</dbReference>
<dbReference type="InterPro" id="IPR013427">
    <property type="entry name" value="Haem-bd_dom_put"/>
</dbReference>
<feature type="chain" id="PRO_5022245898" description="Cytochrome c domain-containing protein" evidence="6">
    <location>
        <begin position="21"/>
        <end position="1115"/>
    </location>
</feature>
<keyword evidence="9" id="KW-1185">Reference proteome</keyword>
<dbReference type="InterPro" id="IPR036909">
    <property type="entry name" value="Cyt_c-like_dom_sf"/>
</dbReference>
<dbReference type="InterPro" id="IPR029475">
    <property type="entry name" value="DUF6807"/>
</dbReference>
<dbReference type="PANTHER" id="PTHR33546:SF1">
    <property type="entry name" value="LARGE, MULTIFUNCTIONAL SECRETED PROTEIN"/>
    <property type="match status" value="1"/>
</dbReference>
<dbReference type="SUPFAM" id="SSF46626">
    <property type="entry name" value="Cytochrome c"/>
    <property type="match status" value="1"/>
</dbReference>
<evidence type="ECO:0000256" key="1">
    <source>
        <dbReference type="ARBA" id="ARBA00022617"/>
    </source>
</evidence>
<evidence type="ECO:0000256" key="6">
    <source>
        <dbReference type="SAM" id="SignalP"/>
    </source>
</evidence>
<evidence type="ECO:0000313" key="9">
    <source>
        <dbReference type="Proteomes" id="UP000321577"/>
    </source>
</evidence>
<keyword evidence="6" id="KW-0732">Signal</keyword>
<dbReference type="InterPro" id="IPR016024">
    <property type="entry name" value="ARM-type_fold"/>
</dbReference>
<reference evidence="8 9" key="1">
    <citation type="submission" date="2019-07" db="EMBL/GenBank/DDBJ databases">
        <title>Whole genome shotgun sequence of Brevifollis gellanilyticus NBRC 108608.</title>
        <authorList>
            <person name="Hosoyama A."/>
            <person name="Uohara A."/>
            <person name="Ohji S."/>
            <person name="Ichikawa N."/>
        </authorList>
    </citation>
    <scope>NUCLEOTIDE SEQUENCE [LARGE SCALE GENOMIC DNA]</scope>
    <source>
        <strain evidence="8 9">NBRC 108608</strain>
    </source>
</reference>
<dbReference type="SUPFAM" id="SSF48371">
    <property type="entry name" value="ARM repeat"/>
    <property type="match status" value="1"/>
</dbReference>
<sequence>MTLSRLFFASLGLASLSLQADMVDTNADLKALPTVPGGYEISLFAQEPLVQQPCSMAFDVKGRLFIGMGPQYRNPTPETPGDSVVIVTDENKDGKADKTHTFATGLNAIQSLAWRGRDLWVANSPDLTIVRDLDGDDVADEYVKVFTDLGNLEHGLHGLVWAPDGKLYMSKGNSKGLNDPKQPDRIAPKPFRELFGQSTQSETTKPQTFTPAVYKHTYHDPKDDWGVMGGVLRCDDLGVNLEIVSRGFRNPWDIAIDDTFNWLGTDNDQNEGDRVFMPFYGAHFGWNHPWSSSWTGEDHLPTVPVSHDVFHGSGTGITFGSLGDHKNVFFINDWLNKTTYIYQPKWKGALMTSEWQPFIQGGKSLFRPTDMVMGPDGALWCLSWSRGYGSEFKDGKMTNEGRIYCVTYADKHQGVALTKPAKECSTAELIALFDSNLVVHRIDAQDELVRRGAEAKPVIIQALESGKLSPAAETWAVWALGRIGPDPFFEKALEKPGNLRLQSLRILAKQTLPSKVADLTRDDDPRTRFEAVQAIWQARDVKMIPALLTVAAKEKDRLTYYSAWRALRDLASTSDLKKWLGDERGGVRRAALLALLEDSALTQNEVKPLLNDADKETKALADLWIKNTTGGSPSIALRGKGVIAANVAPITGDPPKITPPASPTTVDAALDAMKTADPARGRLLALHPGGATCTACHYIGGRGNQFGPDLTGIGLRADAKHLLQSMIEPSAVITEGFNSHVITTAQGVQSGVLLDESGLAVTLGLITGQRARIMRADITKHDTLPVSAMPPFAAVLDPQSCADIAAWLIQSSTVPEKKPNKKDDKKEDKKPSKHAKDGSDVQPVPETKPVKTYGDAAKGFNIDQHDSKLALKHDGKSIADFVLSHPQVKRPFMIHLRNREGTLLTRHFPPEKDDAQDHADMHPGLWLAFGGINGTDFWRNEGRVEVSKVTVQPDGSGFETENRWLAADGKEICRDITRITTSLKDGKIVLHWDTRISSQDNELTILGQEEGGLGVRLAKSLTVRDGSGHITNSEGMTDEKAIWGQPASWWRYGTDSAGIRITPSKEGTRTFWSHARDYGALVINPTGTPNEKKKPSSFTVPKGEPLKLIFDITLE</sequence>
<keyword evidence="3 4" id="KW-0408">Iron</keyword>
<dbReference type="OrthoDB" id="9770043at2"/>
<dbReference type="EMBL" id="BKAG01000005">
    <property type="protein sequence ID" value="GEP41737.1"/>
    <property type="molecule type" value="Genomic_DNA"/>
</dbReference>
<dbReference type="InterPro" id="IPR013428">
    <property type="entry name" value="Membrane-bound_put_N"/>
</dbReference>
<feature type="compositionally biased region" description="Basic and acidic residues" evidence="5">
    <location>
        <begin position="815"/>
        <end position="839"/>
    </location>
</feature>
<dbReference type="PROSITE" id="PS51007">
    <property type="entry name" value="CYTC"/>
    <property type="match status" value="1"/>
</dbReference>
<dbReference type="SUPFAM" id="SSF50952">
    <property type="entry name" value="Soluble quinoprotein glucose dehydrogenase"/>
    <property type="match status" value="1"/>
</dbReference>
<dbReference type="InterPro" id="IPR011041">
    <property type="entry name" value="Quinoprot_gluc/sorb_DH_b-prop"/>
</dbReference>
<evidence type="ECO:0000256" key="5">
    <source>
        <dbReference type="SAM" id="MobiDB-lite"/>
    </source>
</evidence>
<feature type="signal peptide" evidence="6">
    <location>
        <begin position="1"/>
        <end position="20"/>
    </location>
</feature>
<protein>
    <recommendedName>
        <fullName evidence="7">Cytochrome c domain-containing protein</fullName>
    </recommendedName>
</protein>
<dbReference type="Gene3D" id="1.25.10.10">
    <property type="entry name" value="Leucine-rich Repeat Variant"/>
    <property type="match status" value="1"/>
</dbReference>
<dbReference type="Pfam" id="PF23500">
    <property type="entry name" value="DUF7133"/>
    <property type="match status" value="1"/>
</dbReference>
<feature type="domain" description="Cytochrome c" evidence="7">
    <location>
        <begin position="676"/>
        <end position="812"/>
    </location>
</feature>
<dbReference type="Gene3D" id="1.10.760.10">
    <property type="entry name" value="Cytochrome c-like domain"/>
    <property type="match status" value="1"/>
</dbReference>
<feature type="region of interest" description="Disordered" evidence="5">
    <location>
        <begin position="813"/>
        <end position="853"/>
    </location>
</feature>
<name>A0A512M4T4_9BACT</name>